<comment type="caution">
    <text evidence="2">The sequence shown here is derived from an EMBL/GenBank/DDBJ whole genome shotgun (WGS) entry which is preliminary data.</text>
</comment>
<accession>A0A2N0Q4L3</accession>
<reference evidence="2 3" key="2">
    <citation type="submission" date="2017-09" db="EMBL/GenBank/DDBJ databases">
        <title>Extensive intraspecific genome diversity in a model arbuscular mycorrhizal fungus.</title>
        <authorList>
            <person name="Chen E.C."/>
            <person name="Morin E."/>
            <person name="Beaudet D."/>
            <person name="Noel J."/>
            <person name="Ndikumana S."/>
            <person name="Charron P."/>
            <person name="St-Onge C."/>
            <person name="Giorgi J."/>
            <person name="Grigoriev I.V."/>
            <person name="Roux C."/>
            <person name="Martin F.M."/>
            <person name="Corradi N."/>
        </authorList>
    </citation>
    <scope>NUCLEOTIDE SEQUENCE [LARGE SCALE GENOMIC DNA]</scope>
    <source>
        <strain evidence="2 3">A5</strain>
    </source>
</reference>
<feature type="coiled-coil region" evidence="1">
    <location>
        <begin position="7"/>
        <end position="34"/>
    </location>
</feature>
<dbReference type="AlphaFoldDB" id="A0A2N0Q4L3"/>
<dbReference type="VEuPathDB" id="FungiDB:FUN_010845"/>
<evidence type="ECO:0000256" key="1">
    <source>
        <dbReference type="SAM" id="Coils"/>
    </source>
</evidence>
<organism evidence="2 3">
    <name type="scientific">Rhizophagus irregularis</name>
    <dbReference type="NCBI Taxonomy" id="588596"/>
    <lineage>
        <taxon>Eukaryota</taxon>
        <taxon>Fungi</taxon>
        <taxon>Fungi incertae sedis</taxon>
        <taxon>Mucoromycota</taxon>
        <taxon>Glomeromycotina</taxon>
        <taxon>Glomeromycetes</taxon>
        <taxon>Glomerales</taxon>
        <taxon>Glomeraceae</taxon>
        <taxon>Rhizophagus</taxon>
    </lineage>
</organism>
<dbReference type="VEuPathDB" id="FungiDB:RhiirA1_498681"/>
<reference evidence="2 3" key="1">
    <citation type="submission" date="2016-04" db="EMBL/GenBank/DDBJ databases">
        <title>Genome analyses suggest a sexual origin of heterokaryosis in a supposedly ancient asexual fungus.</title>
        <authorList>
            <person name="Ropars J."/>
            <person name="Sedzielewska K."/>
            <person name="Noel J."/>
            <person name="Charron P."/>
            <person name="Farinelli L."/>
            <person name="Marton T."/>
            <person name="Kruger M."/>
            <person name="Pelin A."/>
            <person name="Brachmann A."/>
            <person name="Corradi N."/>
        </authorList>
    </citation>
    <scope>NUCLEOTIDE SEQUENCE [LARGE SCALE GENOMIC DNA]</scope>
    <source>
        <strain evidence="2 3">A5</strain>
    </source>
</reference>
<dbReference type="VEuPathDB" id="FungiDB:RhiirFUN_015338"/>
<dbReference type="Gene3D" id="3.40.960.10">
    <property type="entry name" value="VSR Endonuclease"/>
    <property type="match status" value="1"/>
</dbReference>
<dbReference type="Proteomes" id="UP000232722">
    <property type="component" value="Unassembled WGS sequence"/>
</dbReference>
<keyword evidence="1" id="KW-0175">Coiled coil</keyword>
<sequence>MRQINENYELKAEIAKLRHYIDELKKELESKKNRKFQTRCIQIAKILNEEPIIEYRPSFMQGLELDAFFQKYRIALEVQGAHSTRWYKDIKKLEDIVNRDRKKRCICLDNGIFLIEVSVGDEIDETHGRCRGPLMIVDMIPKSDRNHIATSLGLELQDGDQNDDIGYMKKKFLSVILKKLVIKDLTISLSSGNATGLLFMDCFGRVFDLDSMGNVLWLLGDYSKRVERVTKGLKTGRGHHGFRWNCY</sequence>
<evidence type="ECO:0000313" key="3">
    <source>
        <dbReference type="Proteomes" id="UP000232722"/>
    </source>
</evidence>
<dbReference type="EMBL" id="LLXJ01000158">
    <property type="protein sequence ID" value="PKC13996.1"/>
    <property type="molecule type" value="Genomic_DNA"/>
</dbReference>
<name>A0A2N0Q4L3_9GLOM</name>
<evidence type="ECO:0000313" key="2">
    <source>
        <dbReference type="EMBL" id="PKC13996.1"/>
    </source>
</evidence>
<gene>
    <name evidence="2" type="ORF">RhiirA5_371841</name>
</gene>
<proteinExistence type="predicted"/>
<protein>
    <submittedName>
        <fullName evidence="2">Uncharacterized protein</fullName>
    </submittedName>
</protein>